<evidence type="ECO:0000256" key="5">
    <source>
        <dbReference type="ARBA" id="ARBA00022989"/>
    </source>
</evidence>
<gene>
    <name evidence="8" type="primary">cydB</name>
    <name evidence="8" type="ORF">C5N92_09480</name>
</gene>
<evidence type="ECO:0000256" key="2">
    <source>
        <dbReference type="ARBA" id="ARBA00007543"/>
    </source>
</evidence>
<feature type="transmembrane region" description="Helical" evidence="7">
    <location>
        <begin position="156"/>
        <end position="178"/>
    </location>
</feature>
<comment type="similarity">
    <text evidence="2">Belongs to the cytochrome ubiquinol oxidase subunit 2 family.</text>
</comment>
<evidence type="ECO:0000313" key="9">
    <source>
        <dbReference type="Proteomes" id="UP000248689"/>
    </source>
</evidence>
<proteinExistence type="inferred from homology"/>
<dbReference type="PANTHER" id="PTHR43141:SF4">
    <property type="entry name" value="CYTOCHROME BD2 SUBUNIT II"/>
    <property type="match status" value="1"/>
</dbReference>
<dbReference type="GO" id="GO:0009055">
    <property type="term" value="F:electron transfer activity"/>
    <property type="evidence" value="ECO:0007669"/>
    <property type="project" value="TreeGrafter"/>
</dbReference>
<keyword evidence="6 7" id="KW-0472">Membrane</keyword>
<dbReference type="GO" id="GO:0019646">
    <property type="term" value="P:aerobic electron transport chain"/>
    <property type="evidence" value="ECO:0007669"/>
    <property type="project" value="TreeGrafter"/>
</dbReference>
<feature type="transmembrane region" description="Helical" evidence="7">
    <location>
        <begin position="301"/>
        <end position="322"/>
    </location>
</feature>
<evidence type="ECO:0000313" key="8">
    <source>
        <dbReference type="EMBL" id="RAL18104.1"/>
    </source>
</evidence>
<evidence type="ECO:0000256" key="4">
    <source>
        <dbReference type="ARBA" id="ARBA00022692"/>
    </source>
</evidence>
<feature type="transmembrane region" description="Helical" evidence="7">
    <location>
        <begin position="227"/>
        <end position="246"/>
    </location>
</feature>
<dbReference type="GO" id="GO:0016682">
    <property type="term" value="F:oxidoreductase activity, acting on diphenols and related substances as donors, oxygen as acceptor"/>
    <property type="evidence" value="ECO:0007669"/>
    <property type="project" value="TreeGrafter"/>
</dbReference>
<evidence type="ECO:0000256" key="1">
    <source>
        <dbReference type="ARBA" id="ARBA00004651"/>
    </source>
</evidence>
<dbReference type="NCBIfam" id="TIGR00203">
    <property type="entry name" value="cydB"/>
    <property type="match status" value="1"/>
</dbReference>
<sequence>MIDTALIWFLIIGLGLLIYVVLDGFDLGIGILFPFVKKEQERDVMMNTVAPVWDGNETWMVLGGAGLYAAFPVVYATVLSALYIPISLMAITLIFRGVTFKFRSKSVNNKKWWDYSFIFGSTCSSFLQGVILGAIIQGIETTNGIYSGGTFDWLTPFTLFTGVGVVVMYATLGCAWLIFKTEGDLQQTMFRIMPKVTALLFAVFVVVLIVSPIIEPNFAQRWFEQPNVIYFAMMLIATLAIFWLLLTACKQRHDKKPFIYTFLLLLLAFIGFVLSLFPYIIPPTVDIWQASAPRSSQMFALVGAGIFIPIILGYTILSYWVFRDKVRIGDEGYH</sequence>
<dbReference type="PIRSF" id="PIRSF000267">
    <property type="entry name" value="Cyt_oxidse_sub2"/>
    <property type="match status" value="1"/>
</dbReference>
<dbReference type="EMBL" id="PTPX01000018">
    <property type="protein sequence ID" value="RAL18104.1"/>
    <property type="molecule type" value="Genomic_DNA"/>
</dbReference>
<feature type="transmembrane region" description="Helical" evidence="7">
    <location>
        <begin position="112"/>
        <end position="136"/>
    </location>
</feature>
<dbReference type="AlphaFoldDB" id="A0A328C0U5"/>
<evidence type="ECO:0000256" key="6">
    <source>
        <dbReference type="ARBA" id="ARBA00023136"/>
    </source>
</evidence>
<keyword evidence="4 7" id="KW-0812">Transmembrane</keyword>
<evidence type="ECO:0000256" key="7">
    <source>
        <dbReference type="SAM" id="Phobius"/>
    </source>
</evidence>
<dbReference type="InterPro" id="IPR003317">
    <property type="entry name" value="Cyt-d_oxidase_su2"/>
</dbReference>
<evidence type="ECO:0000256" key="3">
    <source>
        <dbReference type="ARBA" id="ARBA00022475"/>
    </source>
</evidence>
<protein>
    <submittedName>
        <fullName evidence="8">Cytochrome d ubiquinol oxidase subunit II</fullName>
    </submittedName>
</protein>
<comment type="subcellular location">
    <subcellularLocation>
        <location evidence="1">Cell membrane</location>
        <topology evidence="1">Multi-pass membrane protein</topology>
    </subcellularLocation>
</comment>
<dbReference type="GO" id="GO:0070069">
    <property type="term" value="C:cytochrome complex"/>
    <property type="evidence" value="ECO:0007669"/>
    <property type="project" value="TreeGrafter"/>
</dbReference>
<dbReference type="PANTHER" id="PTHR43141">
    <property type="entry name" value="CYTOCHROME BD2 SUBUNIT II"/>
    <property type="match status" value="1"/>
</dbReference>
<feature type="transmembrane region" description="Helical" evidence="7">
    <location>
        <begin position="6"/>
        <end position="36"/>
    </location>
</feature>
<dbReference type="Proteomes" id="UP000248689">
    <property type="component" value="Unassembled WGS sequence"/>
</dbReference>
<comment type="caution">
    <text evidence="8">The sequence shown here is derived from an EMBL/GenBank/DDBJ whole genome shotgun (WGS) entry which is preliminary data.</text>
</comment>
<organism evidence="8 9">
    <name type="scientific">Glaesserella australis</name>
    <dbReference type="NCBI Taxonomy" id="2094024"/>
    <lineage>
        <taxon>Bacteria</taxon>
        <taxon>Pseudomonadati</taxon>
        <taxon>Pseudomonadota</taxon>
        <taxon>Gammaproteobacteria</taxon>
        <taxon>Pasteurellales</taxon>
        <taxon>Pasteurellaceae</taxon>
        <taxon>Glaesserella</taxon>
    </lineage>
</organism>
<keyword evidence="5 7" id="KW-1133">Transmembrane helix</keyword>
<name>A0A328C0U5_9PAST</name>
<dbReference type="GO" id="GO:0005886">
    <property type="term" value="C:plasma membrane"/>
    <property type="evidence" value="ECO:0007669"/>
    <property type="project" value="UniProtKB-SubCell"/>
</dbReference>
<dbReference type="OrthoDB" id="9776710at2"/>
<keyword evidence="9" id="KW-1185">Reference proteome</keyword>
<feature type="transmembrane region" description="Helical" evidence="7">
    <location>
        <begin position="258"/>
        <end position="281"/>
    </location>
</feature>
<dbReference type="RefSeq" id="WP_111750617.1">
    <property type="nucleotide sequence ID" value="NZ_PTPX01000018.1"/>
</dbReference>
<feature type="transmembrane region" description="Helical" evidence="7">
    <location>
        <begin position="82"/>
        <end position="100"/>
    </location>
</feature>
<dbReference type="Pfam" id="PF02322">
    <property type="entry name" value="Cyt_bd_oxida_II"/>
    <property type="match status" value="1"/>
</dbReference>
<feature type="transmembrane region" description="Helical" evidence="7">
    <location>
        <begin position="198"/>
        <end position="215"/>
    </location>
</feature>
<accession>A0A328C0U5</accession>
<keyword evidence="3" id="KW-1003">Cell membrane</keyword>
<reference evidence="9" key="1">
    <citation type="submission" date="2018-02" db="EMBL/GenBank/DDBJ databases">
        <title>Glaesserella australis sp. nov., isolated from the lungs of pigs.</title>
        <authorList>
            <person name="Turni C."/>
            <person name="Christensen H."/>
        </authorList>
    </citation>
    <scope>NUCLEOTIDE SEQUENCE [LARGE SCALE GENOMIC DNA]</scope>
    <source>
        <strain evidence="9">HS4635</strain>
    </source>
</reference>